<dbReference type="AlphaFoldDB" id="A0A7X0RLU6"/>
<dbReference type="InterPro" id="IPR011006">
    <property type="entry name" value="CheY-like_superfamily"/>
</dbReference>
<proteinExistence type="predicted"/>
<dbReference type="Pfam" id="PF00072">
    <property type="entry name" value="Response_reg"/>
    <property type="match status" value="1"/>
</dbReference>
<dbReference type="SUPFAM" id="SSF52172">
    <property type="entry name" value="CheY-like"/>
    <property type="match status" value="1"/>
</dbReference>
<feature type="modified residue" description="4-aspartylphosphate" evidence="1">
    <location>
        <position position="54"/>
    </location>
</feature>
<dbReference type="GO" id="GO:0000160">
    <property type="term" value="P:phosphorelay signal transduction system"/>
    <property type="evidence" value="ECO:0007669"/>
    <property type="project" value="InterPro"/>
</dbReference>
<dbReference type="Gene3D" id="3.40.50.2300">
    <property type="match status" value="1"/>
</dbReference>
<dbReference type="Proteomes" id="UP000547209">
    <property type="component" value="Unassembled WGS sequence"/>
</dbReference>
<evidence type="ECO:0000259" key="2">
    <source>
        <dbReference type="PROSITE" id="PS50110"/>
    </source>
</evidence>
<dbReference type="RefSeq" id="WP_185141288.1">
    <property type="nucleotide sequence ID" value="NZ_JACJVP010000005.1"/>
</dbReference>
<feature type="domain" description="Response regulatory" evidence="2">
    <location>
        <begin position="4"/>
        <end position="119"/>
    </location>
</feature>
<dbReference type="PROSITE" id="PS50110">
    <property type="entry name" value="RESPONSE_REGULATORY"/>
    <property type="match status" value="1"/>
</dbReference>
<dbReference type="PANTHER" id="PTHR43228:SF1">
    <property type="entry name" value="TWO-COMPONENT RESPONSE REGULATOR ARR22"/>
    <property type="match status" value="1"/>
</dbReference>
<dbReference type="PANTHER" id="PTHR43228">
    <property type="entry name" value="TWO-COMPONENT RESPONSE REGULATOR"/>
    <property type="match status" value="1"/>
</dbReference>
<dbReference type="InterPro" id="IPR001789">
    <property type="entry name" value="Sig_transdc_resp-reg_receiver"/>
</dbReference>
<keyword evidence="1" id="KW-0597">Phosphoprotein</keyword>
<name>A0A7X0RLU6_9BACL</name>
<organism evidence="3 4">
    <name type="scientific">Cohnella nanjingensis</name>
    <dbReference type="NCBI Taxonomy" id="1387779"/>
    <lineage>
        <taxon>Bacteria</taxon>
        <taxon>Bacillati</taxon>
        <taxon>Bacillota</taxon>
        <taxon>Bacilli</taxon>
        <taxon>Bacillales</taxon>
        <taxon>Paenibacillaceae</taxon>
        <taxon>Cohnella</taxon>
    </lineage>
</organism>
<gene>
    <name evidence="3" type="ORF">H7C19_03975</name>
</gene>
<dbReference type="InterPro" id="IPR052048">
    <property type="entry name" value="ST_Response_Regulator"/>
</dbReference>
<evidence type="ECO:0000313" key="4">
    <source>
        <dbReference type="Proteomes" id="UP000547209"/>
    </source>
</evidence>
<accession>A0A7X0RLU6</accession>
<protein>
    <submittedName>
        <fullName evidence="3">Response regulator</fullName>
    </submittedName>
</protein>
<sequence>MSGTVLIADDTAFMRAFLRDLMQSNGYEVVAEAANGLEAVQMFKTYRPDVVTMDLTMPIMDGLMALKEIRSVDPTAKVIICSAMGNQQMVVEAVQAGARDFMVKPFHRERLLESLRLLLQD</sequence>
<comment type="caution">
    <text evidence="3">The sequence shown here is derived from an EMBL/GenBank/DDBJ whole genome shotgun (WGS) entry which is preliminary data.</text>
</comment>
<reference evidence="3 4" key="1">
    <citation type="submission" date="2020-08" db="EMBL/GenBank/DDBJ databases">
        <title>Cohnella phylogeny.</title>
        <authorList>
            <person name="Dunlap C."/>
        </authorList>
    </citation>
    <scope>NUCLEOTIDE SEQUENCE [LARGE SCALE GENOMIC DNA]</scope>
    <source>
        <strain evidence="3 4">DSM 28246</strain>
    </source>
</reference>
<dbReference type="EMBL" id="JACJVP010000005">
    <property type="protein sequence ID" value="MBB6669842.1"/>
    <property type="molecule type" value="Genomic_DNA"/>
</dbReference>
<evidence type="ECO:0000256" key="1">
    <source>
        <dbReference type="PROSITE-ProRule" id="PRU00169"/>
    </source>
</evidence>
<evidence type="ECO:0000313" key="3">
    <source>
        <dbReference type="EMBL" id="MBB6669842.1"/>
    </source>
</evidence>
<keyword evidence="4" id="KW-1185">Reference proteome</keyword>
<dbReference type="SMART" id="SM00448">
    <property type="entry name" value="REC"/>
    <property type="match status" value="1"/>
</dbReference>